<evidence type="ECO:0000313" key="4">
    <source>
        <dbReference type="Proteomes" id="UP001165082"/>
    </source>
</evidence>
<keyword evidence="4" id="KW-1185">Reference proteome</keyword>
<feature type="signal peptide" evidence="2">
    <location>
        <begin position="1"/>
        <end position="16"/>
    </location>
</feature>
<feature type="transmembrane region" description="Helical" evidence="1">
    <location>
        <begin position="329"/>
        <end position="348"/>
    </location>
</feature>
<dbReference type="Proteomes" id="UP001165082">
    <property type="component" value="Unassembled WGS sequence"/>
</dbReference>
<keyword evidence="2" id="KW-0732">Signal</keyword>
<dbReference type="OrthoDB" id="1046782at2759"/>
<evidence type="ECO:0000256" key="1">
    <source>
        <dbReference type="SAM" id="Phobius"/>
    </source>
</evidence>
<name>A0A9W7FF72_9STRA</name>
<gene>
    <name evidence="3" type="ORF">TrRE_jg10388</name>
</gene>
<sequence length="386" mass="43366">MMLYIFVLLLLSSAAAKEQKRISRDKSISRLHEWPMIFAHDAGTGLMENSISEPDSIFVNAAAKTQVGSLVDLANCGARAFDMRPWLLDDGTLVTHHGGYTCDEKLESELSKLIEWNEKHPQEFVLIKWSHCQGAPGCSAAFNELAAKLGLRMAKTKDLLEMVTQPDELGVSRTKQSSITLLKAQILAGGEGVPLVITDRGIANNWRSDEGWCYKFTSLEDLFDVDFSEMLLGEPEVGDSPDSDPYEGSLVKLQGFAEEILDVVGKLEVGINCYIQPGISDRRTEQMMKWNEMVEDPGRWLEQGQPLYKADGHWHSQKPLPALTKQIKYTVPTGFIAVCAFTCLCFCCRRRCSERSKMLNEWESEADWEDEAMEMKHRRGGKGNFV</sequence>
<protein>
    <recommendedName>
        <fullName evidence="5">PLC-like phosphodiesterase</fullName>
    </recommendedName>
</protein>
<dbReference type="SUPFAM" id="SSF51695">
    <property type="entry name" value="PLC-like phosphodiesterases"/>
    <property type="match status" value="1"/>
</dbReference>
<reference evidence="3" key="1">
    <citation type="submission" date="2022-07" db="EMBL/GenBank/DDBJ databases">
        <title>Genome analysis of Parmales, a sister group of diatoms, reveals the evolutionary specialization of diatoms from phago-mixotrophs to photoautotrophs.</title>
        <authorList>
            <person name="Ban H."/>
            <person name="Sato S."/>
            <person name="Yoshikawa S."/>
            <person name="Kazumasa Y."/>
            <person name="Nakamura Y."/>
            <person name="Ichinomiya M."/>
            <person name="Saitoh K."/>
            <person name="Sato N."/>
            <person name="Blanc-Mathieu R."/>
            <person name="Endo H."/>
            <person name="Kuwata A."/>
            <person name="Ogata H."/>
        </authorList>
    </citation>
    <scope>NUCLEOTIDE SEQUENCE</scope>
</reference>
<comment type="caution">
    <text evidence="3">The sequence shown here is derived from an EMBL/GenBank/DDBJ whole genome shotgun (WGS) entry which is preliminary data.</text>
</comment>
<evidence type="ECO:0000313" key="3">
    <source>
        <dbReference type="EMBL" id="GMI11011.1"/>
    </source>
</evidence>
<evidence type="ECO:0008006" key="5">
    <source>
        <dbReference type="Google" id="ProtNLM"/>
    </source>
</evidence>
<proteinExistence type="predicted"/>
<keyword evidence="1" id="KW-0472">Membrane</keyword>
<dbReference type="EMBL" id="BRXZ01000400">
    <property type="protein sequence ID" value="GMI11011.1"/>
    <property type="molecule type" value="Genomic_DNA"/>
</dbReference>
<dbReference type="InterPro" id="IPR017946">
    <property type="entry name" value="PLC-like_Pdiesterase_TIM-brl"/>
</dbReference>
<dbReference type="Gene3D" id="3.20.20.190">
    <property type="entry name" value="Phosphatidylinositol (PI) phosphodiesterase"/>
    <property type="match status" value="1"/>
</dbReference>
<dbReference type="AlphaFoldDB" id="A0A9W7FF72"/>
<evidence type="ECO:0000256" key="2">
    <source>
        <dbReference type="SAM" id="SignalP"/>
    </source>
</evidence>
<organism evidence="3 4">
    <name type="scientific">Triparma retinervis</name>
    <dbReference type="NCBI Taxonomy" id="2557542"/>
    <lineage>
        <taxon>Eukaryota</taxon>
        <taxon>Sar</taxon>
        <taxon>Stramenopiles</taxon>
        <taxon>Ochrophyta</taxon>
        <taxon>Bolidophyceae</taxon>
        <taxon>Parmales</taxon>
        <taxon>Triparmaceae</taxon>
        <taxon>Triparma</taxon>
    </lineage>
</organism>
<dbReference type="GO" id="GO:0008081">
    <property type="term" value="F:phosphoric diester hydrolase activity"/>
    <property type="evidence" value="ECO:0007669"/>
    <property type="project" value="InterPro"/>
</dbReference>
<keyword evidence="1" id="KW-0812">Transmembrane</keyword>
<feature type="chain" id="PRO_5040932427" description="PLC-like phosphodiesterase" evidence="2">
    <location>
        <begin position="17"/>
        <end position="386"/>
    </location>
</feature>
<accession>A0A9W7FF72</accession>
<dbReference type="GO" id="GO:0006629">
    <property type="term" value="P:lipid metabolic process"/>
    <property type="evidence" value="ECO:0007669"/>
    <property type="project" value="InterPro"/>
</dbReference>
<keyword evidence="1" id="KW-1133">Transmembrane helix</keyword>